<organism evidence="11 12">
    <name type="scientific">Cytobacillus purgationiresistens</name>
    <dbReference type="NCBI Taxonomy" id="863449"/>
    <lineage>
        <taxon>Bacteria</taxon>
        <taxon>Bacillati</taxon>
        <taxon>Bacillota</taxon>
        <taxon>Bacilli</taxon>
        <taxon>Bacillales</taxon>
        <taxon>Bacillaceae</taxon>
        <taxon>Cytobacillus</taxon>
    </lineage>
</organism>
<accession>A0ABU0AGK6</accession>
<evidence type="ECO:0000256" key="2">
    <source>
        <dbReference type="ARBA" id="ARBA00008133"/>
    </source>
</evidence>
<dbReference type="InterPro" id="IPR039793">
    <property type="entry name" value="UROS/Hem4"/>
</dbReference>
<dbReference type="Proteomes" id="UP001238088">
    <property type="component" value="Unassembled WGS sequence"/>
</dbReference>
<comment type="caution">
    <text evidence="11">The sequence shown here is derived from an EMBL/GenBank/DDBJ whole genome shotgun (WGS) entry which is preliminary data.</text>
</comment>
<evidence type="ECO:0000256" key="8">
    <source>
        <dbReference type="ARBA" id="ARBA00048617"/>
    </source>
</evidence>
<sequence length="246" mass="28157">MSVLVPRGKSQAGQVSELIREYEGIPEEIPLLGFRPIKMATNHINPELYDWIIFTSSVTVDTFFSEERQFKHFPKIAVIGIKTEKTLNKYGYRSEFMPDTYVAEHFVEQFAPYVKKGMKILIPKGSLARNYIFTGLTDQGAHVDELIIYETIFPLESRALLLDKLMNNQLDILLFTSPSTIDHFMQIVSEGKLEKQIEHCFIGCIGPVSKKRAEAYGLTVNVMPERYTVNDLINSMVDYVNHKRGI</sequence>
<feature type="domain" description="Tetrapyrrole biosynthesis uroporphyrinogen III synthase" evidence="10">
    <location>
        <begin position="15"/>
        <end position="233"/>
    </location>
</feature>
<evidence type="ECO:0000256" key="6">
    <source>
        <dbReference type="ARBA" id="ARBA00037589"/>
    </source>
</evidence>
<evidence type="ECO:0000256" key="1">
    <source>
        <dbReference type="ARBA" id="ARBA00004772"/>
    </source>
</evidence>
<dbReference type="InterPro" id="IPR003754">
    <property type="entry name" value="4pyrrol_synth_uPrphyn_synth"/>
</dbReference>
<reference evidence="11 12" key="1">
    <citation type="submission" date="2023-07" db="EMBL/GenBank/DDBJ databases">
        <title>Genomic Encyclopedia of Type Strains, Phase IV (KMG-IV): sequencing the most valuable type-strain genomes for metagenomic binning, comparative biology and taxonomic classification.</title>
        <authorList>
            <person name="Goeker M."/>
        </authorList>
    </citation>
    <scope>NUCLEOTIDE SEQUENCE [LARGE SCALE GENOMIC DNA]</scope>
    <source>
        <strain evidence="11 12">DSM 23494</strain>
    </source>
</reference>
<dbReference type="SUPFAM" id="SSF69618">
    <property type="entry name" value="HemD-like"/>
    <property type="match status" value="1"/>
</dbReference>
<evidence type="ECO:0000259" key="10">
    <source>
        <dbReference type="Pfam" id="PF02602"/>
    </source>
</evidence>
<evidence type="ECO:0000256" key="9">
    <source>
        <dbReference type="RuleBase" id="RU366031"/>
    </source>
</evidence>
<keyword evidence="5 9" id="KW-0627">Porphyrin biosynthesis</keyword>
<dbReference type="PANTHER" id="PTHR38042">
    <property type="entry name" value="UROPORPHYRINOGEN-III SYNTHASE, CHLOROPLASTIC"/>
    <property type="match status" value="1"/>
</dbReference>
<dbReference type="EMBL" id="JAUSUB010000006">
    <property type="protein sequence ID" value="MDQ0270004.1"/>
    <property type="molecule type" value="Genomic_DNA"/>
</dbReference>
<evidence type="ECO:0000256" key="4">
    <source>
        <dbReference type="ARBA" id="ARBA00023239"/>
    </source>
</evidence>
<proteinExistence type="inferred from homology"/>
<evidence type="ECO:0000256" key="7">
    <source>
        <dbReference type="ARBA" id="ARBA00040167"/>
    </source>
</evidence>
<evidence type="ECO:0000313" key="12">
    <source>
        <dbReference type="Proteomes" id="UP001238088"/>
    </source>
</evidence>
<name>A0ABU0AGK6_9BACI</name>
<dbReference type="PANTHER" id="PTHR38042:SF1">
    <property type="entry name" value="UROPORPHYRINOGEN-III SYNTHASE, CHLOROPLASTIC"/>
    <property type="match status" value="1"/>
</dbReference>
<gene>
    <name evidence="11" type="ORF">J2S17_001876</name>
</gene>
<dbReference type="Gene3D" id="3.40.50.10090">
    <property type="match status" value="2"/>
</dbReference>
<protein>
    <recommendedName>
        <fullName evidence="7 9">Uroporphyrinogen-III synthase</fullName>
        <ecNumber evidence="3 9">4.2.1.75</ecNumber>
    </recommendedName>
</protein>
<dbReference type="CDD" id="cd06578">
    <property type="entry name" value="HemD"/>
    <property type="match status" value="1"/>
</dbReference>
<dbReference type="GO" id="GO:0004852">
    <property type="term" value="F:uroporphyrinogen-III synthase activity"/>
    <property type="evidence" value="ECO:0007669"/>
    <property type="project" value="UniProtKB-EC"/>
</dbReference>
<keyword evidence="12" id="KW-1185">Reference proteome</keyword>
<dbReference type="InterPro" id="IPR036108">
    <property type="entry name" value="4pyrrol_syn_uPrphyn_synt_sf"/>
</dbReference>
<evidence type="ECO:0000256" key="5">
    <source>
        <dbReference type="ARBA" id="ARBA00023244"/>
    </source>
</evidence>
<keyword evidence="4 9" id="KW-0456">Lyase</keyword>
<comment type="catalytic activity">
    <reaction evidence="8 9">
        <text>hydroxymethylbilane = uroporphyrinogen III + H2O</text>
        <dbReference type="Rhea" id="RHEA:18965"/>
        <dbReference type="ChEBI" id="CHEBI:15377"/>
        <dbReference type="ChEBI" id="CHEBI:57308"/>
        <dbReference type="ChEBI" id="CHEBI:57845"/>
        <dbReference type="EC" id="4.2.1.75"/>
    </reaction>
</comment>
<comment type="pathway">
    <text evidence="1 9">Porphyrin-containing compound metabolism; protoporphyrin-IX biosynthesis; coproporphyrinogen-III from 5-aminolevulinate: step 3/4.</text>
</comment>
<evidence type="ECO:0000256" key="3">
    <source>
        <dbReference type="ARBA" id="ARBA00013109"/>
    </source>
</evidence>
<comment type="function">
    <text evidence="6 9">Catalyzes cyclization of the linear tetrapyrrole, hydroxymethylbilane, to the macrocyclic uroporphyrinogen III.</text>
</comment>
<dbReference type="EC" id="4.2.1.75" evidence="3 9"/>
<evidence type="ECO:0000313" key="11">
    <source>
        <dbReference type="EMBL" id="MDQ0270004.1"/>
    </source>
</evidence>
<dbReference type="Pfam" id="PF02602">
    <property type="entry name" value="HEM4"/>
    <property type="match status" value="1"/>
</dbReference>
<comment type="similarity">
    <text evidence="2 9">Belongs to the uroporphyrinogen-III synthase family.</text>
</comment>